<organism evidence="2 3">
    <name type="scientific">Flagellimonas iocasae</name>
    <dbReference type="NCBI Taxonomy" id="2055905"/>
    <lineage>
        <taxon>Bacteria</taxon>
        <taxon>Pseudomonadati</taxon>
        <taxon>Bacteroidota</taxon>
        <taxon>Flavobacteriia</taxon>
        <taxon>Flavobacteriales</taxon>
        <taxon>Flavobacteriaceae</taxon>
        <taxon>Flagellimonas</taxon>
    </lineage>
</organism>
<accession>A0ABW4XUR5</accession>
<sequence length="173" mass="18422">MNKTFLLTVIAMVGISFSSMAQYVDRTNFRAGLIAGIPVGDAADISSFSLGLDIAYHIGASELLDLGFATGFINAFGDTTTISGGGINVETEFDDFQFIPVAGSLRIYPTYDFKFGADVGYAVGVNEGNEGGFYLRPIIGYNITGNTELNVSYVNISNDGNFSIATLGILFLF</sequence>
<proteinExistence type="predicted"/>
<protein>
    <recommendedName>
        <fullName evidence="4">Outer membrane protein beta-barrel domain-containing protein</fullName>
    </recommendedName>
</protein>
<evidence type="ECO:0000313" key="2">
    <source>
        <dbReference type="EMBL" id="MFD2099210.1"/>
    </source>
</evidence>
<feature type="chain" id="PRO_5045890606" description="Outer membrane protein beta-barrel domain-containing protein" evidence="1">
    <location>
        <begin position="22"/>
        <end position="173"/>
    </location>
</feature>
<dbReference type="RefSeq" id="WP_379829958.1">
    <property type="nucleotide sequence ID" value="NZ_JBHUHU010000001.1"/>
</dbReference>
<keyword evidence="1" id="KW-0732">Signal</keyword>
<reference evidence="3" key="1">
    <citation type="journal article" date="2019" name="Int. J. Syst. Evol. Microbiol.">
        <title>The Global Catalogue of Microorganisms (GCM) 10K type strain sequencing project: providing services to taxonomists for standard genome sequencing and annotation.</title>
        <authorList>
            <consortium name="The Broad Institute Genomics Platform"/>
            <consortium name="The Broad Institute Genome Sequencing Center for Infectious Disease"/>
            <person name="Wu L."/>
            <person name="Ma J."/>
        </authorList>
    </citation>
    <scope>NUCLEOTIDE SEQUENCE [LARGE SCALE GENOMIC DNA]</scope>
    <source>
        <strain evidence="3">JCM 3389</strain>
    </source>
</reference>
<evidence type="ECO:0000313" key="3">
    <source>
        <dbReference type="Proteomes" id="UP001597342"/>
    </source>
</evidence>
<dbReference type="Proteomes" id="UP001597342">
    <property type="component" value="Unassembled WGS sequence"/>
</dbReference>
<comment type="caution">
    <text evidence="2">The sequence shown here is derived from an EMBL/GenBank/DDBJ whole genome shotgun (WGS) entry which is preliminary data.</text>
</comment>
<dbReference type="EMBL" id="JBHUHU010000001">
    <property type="protein sequence ID" value="MFD2099210.1"/>
    <property type="molecule type" value="Genomic_DNA"/>
</dbReference>
<evidence type="ECO:0000256" key="1">
    <source>
        <dbReference type="SAM" id="SignalP"/>
    </source>
</evidence>
<name>A0ABW4XUR5_9FLAO</name>
<evidence type="ECO:0008006" key="4">
    <source>
        <dbReference type="Google" id="ProtNLM"/>
    </source>
</evidence>
<gene>
    <name evidence="2" type="ORF">ACFSJE_05455</name>
</gene>
<feature type="signal peptide" evidence="1">
    <location>
        <begin position="1"/>
        <end position="21"/>
    </location>
</feature>
<keyword evidence="3" id="KW-1185">Reference proteome</keyword>